<keyword evidence="2" id="KW-1185">Reference proteome</keyword>
<feature type="chain" id="PRO_5028219978" evidence="1">
    <location>
        <begin position="24"/>
        <end position="203"/>
    </location>
</feature>
<dbReference type="InterPro" id="IPR006616">
    <property type="entry name" value="DM9_repeat"/>
</dbReference>
<evidence type="ECO:0000256" key="1">
    <source>
        <dbReference type="SAM" id="SignalP"/>
    </source>
</evidence>
<gene>
    <name evidence="3" type="primary">LOC116308188</name>
</gene>
<evidence type="ECO:0000313" key="3">
    <source>
        <dbReference type="RefSeq" id="XP_031574433.1"/>
    </source>
</evidence>
<accession>A0A6P8J9I6</accession>
<name>A0A6P8J9I6_ACTTE</name>
<sequence>MGSFWMKFSILIALVFMIDNATAVSNLKWVKASYGEVPAYAVAGGEDFPGEVLYVARIQLSTGLTPGKMDQSSNMAHASWGGKEENSYHYEILTNPGWKSHLEWKKSSGSNPPANAVVGGSDSRQPVYVVRILYSDGHMIPGKASYTQGLAHVGYGGKEYVAREWWVLVEYTRSGRKRGISSRFEYPVLQSVKPLKRAPIREQ</sequence>
<dbReference type="OrthoDB" id="2142040at2759"/>
<protein>
    <submittedName>
        <fullName evidence="3">Uncharacterized protein LOC116308188</fullName>
    </submittedName>
</protein>
<dbReference type="PANTHER" id="PTHR31649">
    <property type="entry name" value="AGAP009604-PA"/>
    <property type="match status" value="1"/>
</dbReference>
<dbReference type="KEGG" id="aten:116308188"/>
<dbReference type="InParanoid" id="A0A6P8J9I6"/>
<evidence type="ECO:0000313" key="2">
    <source>
        <dbReference type="Proteomes" id="UP000515163"/>
    </source>
</evidence>
<reference evidence="3" key="1">
    <citation type="submission" date="2025-08" db="UniProtKB">
        <authorList>
            <consortium name="RefSeq"/>
        </authorList>
    </citation>
    <scope>IDENTIFICATION</scope>
    <source>
        <tissue evidence="3">Tentacle</tissue>
    </source>
</reference>
<organism evidence="2 3">
    <name type="scientific">Actinia tenebrosa</name>
    <name type="common">Australian red waratah sea anemone</name>
    <dbReference type="NCBI Taxonomy" id="6105"/>
    <lineage>
        <taxon>Eukaryota</taxon>
        <taxon>Metazoa</taxon>
        <taxon>Cnidaria</taxon>
        <taxon>Anthozoa</taxon>
        <taxon>Hexacorallia</taxon>
        <taxon>Actiniaria</taxon>
        <taxon>Actiniidae</taxon>
        <taxon>Actinia</taxon>
    </lineage>
</organism>
<proteinExistence type="predicted"/>
<dbReference type="GeneID" id="116308188"/>
<dbReference type="Proteomes" id="UP000515163">
    <property type="component" value="Unplaced"/>
</dbReference>
<dbReference type="RefSeq" id="XP_031574433.1">
    <property type="nucleotide sequence ID" value="XM_031718573.1"/>
</dbReference>
<dbReference type="AlphaFoldDB" id="A0A6P8J9I6"/>
<feature type="signal peptide" evidence="1">
    <location>
        <begin position="1"/>
        <end position="23"/>
    </location>
</feature>
<keyword evidence="1" id="KW-0732">Signal</keyword>
<dbReference type="Pfam" id="PF11901">
    <property type="entry name" value="DM9"/>
    <property type="match status" value="1"/>
</dbReference>
<dbReference type="PANTHER" id="PTHR31649:SF1">
    <property type="entry name" value="FARNESOIC ACID O-METHYL TRANSFERASE DOMAIN-CONTAINING PROTEIN"/>
    <property type="match status" value="1"/>
</dbReference>
<dbReference type="SMART" id="SM00696">
    <property type="entry name" value="DM9"/>
    <property type="match status" value="2"/>
</dbReference>